<gene>
    <name evidence="14" type="ORF">D9757_002131</name>
</gene>
<comment type="caution">
    <text evidence="14">The sequence shown here is derived from an EMBL/GenBank/DDBJ whole genome shotgun (WGS) entry which is preliminary data.</text>
</comment>
<dbReference type="GO" id="GO:0016020">
    <property type="term" value="C:membrane"/>
    <property type="evidence" value="ECO:0007669"/>
    <property type="project" value="UniProtKB-SubCell"/>
</dbReference>
<dbReference type="GO" id="GO:0016705">
    <property type="term" value="F:oxidoreductase activity, acting on paired donors, with incorporation or reduction of molecular oxygen"/>
    <property type="evidence" value="ECO:0007669"/>
    <property type="project" value="InterPro"/>
</dbReference>
<keyword evidence="7 13" id="KW-0479">Metal-binding</keyword>
<dbReference type="InterPro" id="IPR001128">
    <property type="entry name" value="Cyt_P450"/>
</dbReference>
<protein>
    <recommendedName>
        <fullName evidence="16">Cytochrome P450</fullName>
    </recommendedName>
</protein>
<dbReference type="OrthoDB" id="1470350at2759"/>
<evidence type="ECO:0000256" key="8">
    <source>
        <dbReference type="ARBA" id="ARBA00022989"/>
    </source>
</evidence>
<comment type="pathway">
    <text evidence="3">Secondary metabolite biosynthesis; terpenoid biosynthesis.</text>
</comment>
<evidence type="ECO:0000256" key="6">
    <source>
        <dbReference type="ARBA" id="ARBA00022692"/>
    </source>
</evidence>
<dbReference type="Pfam" id="PF00067">
    <property type="entry name" value="p450"/>
    <property type="match status" value="1"/>
</dbReference>
<dbReference type="EMBL" id="JAACJN010000005">
    <property type="protein sequence ID" value="KAF5392632.1"/>
    <property type="molecule type" value="Genomic_DNA"/>
</dbReference>
<feature type="binding site" description="axial binding residue" evidence="13">
    <location>
        <position position="477"/>
    </location>
    <ligand>
        <name>heme</name>
        <dbReference type="ChEBI" id="CHEBI:30413"/>
    </ligand>
    <ligandPart>
        <name>Fe</name>
        <dbReference type="ChEBI" id="CHEBI:18248"/>
    </ligandPart>
</feature>
<reference evidence="14 15" key="1">
    <citation type="journal article" date="2020" name="ISME J.">
        <title>Uncovering the hidden diversity of litter-decomposition mechanisms in mushroom-forming fungi.</title>
        <authorList>
            <person name="Floudas D."/>
            <person name="Bentzer J."/>
            <person name="Ahren D."/>
            <person name="Johansson T."/>
            <person name="Persson P."/>
            <person name="Tunlid A."/>
        </authorList>
    </citation>
    <scope>NUCLEOTIDE SEQUENCE [LARGE SCALE GENOMIC DNA]</scope>
    <source>
        <strain evidence="14 15">CBS 406.79</strain>
    </source>
</reference>
<evidence type="ECO:0000256" key="2">
    <source>
        <dbReference type="ARBA" id="ARBA00004370"/>
    </source>
</evidence>
<dbReference type="PRINTS" id="PR00385">
    <property type="entry name" value="P450"/>
</dbReference>
<evidence type="ECO:0000256" key="4">
    <source>
        <dbReference type="ARBA" id="ARBA00010617"/>
    </source>
</evidence>
<proteinExistence type="inferred from homology"/>
<evidence type="ECO:0000313" key="14">
    <source>
        <dbReference type="EMBL" id="KAF5392632.1"/>
    </source>
</evidence>
<organism evidence="14 15">
    <name type="scientific">Collybiopsis confluens</name>
    <dbReference type="NCBI Taxonomy" id="2823264"/>
    <lineage>
        <taxon>Eukaryota</taxon>
        <taxon>Fungi</taxon>
        <taxon>Dikarya</taxon>
        <taxon>Basidiomycota</taxon>
        <taxon>Agaricomycotina</taxon>
        <taxon>Agaricomycetes</taxon>
        <taxon>Agaricomycetidae</taxon>
        <taxon>Agaricales</taxon>
        <taxon>Marasmiineae</taxon>
        <taxon>Omphalotaceae</taxon>
        <taxon>Collybiopsis</taxon>
    </lineage>
</organism>
<evidence type="ECO:0000256" key="13">
    <source>
        <dbReference type="PIRSR" id="PIRSR602401-1"/>
    </source>
</evidence>
<dbReference type="SUPFAM" id="SSF48264">
    <property type="entry name" value="Cytochrome P450"/>
    <property type="match status" value="1"/>
</dbReference>
<keyword evidence="12" id="KW-0472">Membrane</keyword>
<name>A0A8H5MG35_9AGAR</name>
<dbReference type="InterPro" id="IPR050121">
    <property type="entry name" value="Cytochrome_P450_monoxygenase"/>
</dbReference>
<accession>A0A8H5MG35</accession>
<dbReference type="GO" id="GO:0005506">
    <property type="term" value="F:iron ion binding"/>
    <property type="evidence" value="ECO:0007669"/>
    <property type="project" value="InterPro"/>
</dbReference>
<dbReference type="Gene3D" id="1.10.630.10">
    <property type="entry name" value="Cytochrome P450"/>
    <property type="match status" value="1"/>
</dbReference>
<evidence type="ECO:0000256" key="10">
    <source>
        <dbReference type="ARBA" id="ARBA00023004"/>
    </source>
</evidence>
<keyword evidence="8" id="KW-1133">Transmembrane helix</keyword>
<evidence type="ECO:0000313" key="15">
    <source>
        <dbReference type="Proteomes" id="UP000518752"/>
    </source>
</evidence>
<dbReference type="PRINTS" id="PR00463">
    <property type="entry name" value="EP450I"/>
</dbReference>
<dbReference type="PANTHER" id="PTHR24305">
    <property type="entry name" value="CYTOCHROME P450"/>
    <property type="match status" value="1"/>
</dbReference>
<comment type="similarity">
    <text evidence="4">Belongs to the cytochrome P450 family.</text>
</comment>
<dbReference type="GO" id="GO:0020037">
    <property type="term" value="F:heme binding"/>
    <property type="evidence" value="ECO:0007669"/>
    <property type="project" value="InterPro"/>
</dbReference>
<evidence type="ECO:0000256" key="12">
    <source>
        <dbReference type="ARBA" id="ARBA00023136"/>
    </source>
</evidence>
<comment type="cofactor">
    <cofactor evidence="1 13">
        <name>heme</name>
        <dbReference type="ChEBI" id="CHEBI:30413"/>
    </cofactor>
</comment>
<evidence type="ECO:0000256" key="7">
    <source>
        <dbReference type="ARBA" id="ARBA00022723"/>
    </source>
</evidence>
<evidence type="ECO:0000256" key="1">
    <source>
        <dbReference type="ARBA" id="ARBA00001971"/>
    </source>
</evidence>
<dbReference type="InterPro" id="IPR036396">
    <property type="entry name" value="Cyt_P450_sf"/>
</dbReference>
<evidence type="ECO:0000256" key="5">
    <source>
        <dbReference type="ARBA" id="ARBA00022617"/>
    </source>
</evidence>
<keyword evidence="6" id="KW-0812">Transmembrane</keyword>
<dbReference type="InterPro" id="IPR002401">
    <property type="entry name" value="Cyt_P450_E_grp-I"/>
</dbReference>
<dbReference type="PANTHER" id="PTHR24305:SF166">
    <property type="entry name" value="CYTOCHROME P450 12A4, MITOCHONDRIAL-RELATED"/>
    <property type="match status" value="1"/>
</dbReference>
<keyword evidence="9" id="KW-0560">Oxidoreductase</keyword>
<dbReference type="Proteomes" id="UP000518752">
    <property type="component" value="Unassembled WGS sequence"/>
</dbReference>
<keyword evidence="5 13" id="KW-0349">Heme</keyword>
<sequence>MISLLALLLLACVLVAGRGFVWIVNLLFVSPLFDPLRKLPGPQGPLFSSHIKWVIDPDLSATQHEVWKKQFGKTFRYHGSGRFDYRLMTFDFRAVSHILLSPIYEKPRVTRTFLSTMLGKGVFTAEGPEHTFQRKIIGPAFTLQSIKAITPIFLRTADNLRDRWDEILAEGQETVDVCHWLSRATFDAFGQACLDYDFKAIQEETEELYLAFRRMFDLADEKGILRILVPFLDTLWPDRIARSVLESRRVIYETGRKLIAQKKADLLSRKESSKHYEDKDLLGLLIQSNLSNDPTKRLSDTALLDQISSFFFAGSDTTALSLTFCLYYLATHSDIQTRLRLELAQPSVPNSAQSSNFEDVSYDTLDSRPFLDAVVKETLRLAPPVHGTLRTATKSDLIPISEPVALADGTIIEHIKIRTGSIIHIPIEGLNFSKDIWSDDALEFRPDRWSSLPSSAQTPNFPGLANLMTFSFGSSSCPGYRFTIAEMKAFLSTVIPHFEFSLPEGQSVGKRNGLFTRPFVKGKPGIQLPLVIKRIDEYAPL</sequence>
<dbReference type="AlphaFoldDB" id="A0A8H5MG35"/>
<evidence type="ECO:0000256" key="9">
    <source>
        <dbReference type="ARBA" id="ARBA00023002"/>
    </source>
</evidence>
<keyword evidence="15" id="KW-1185">Reference proteome</keyword>
<dbReference type="GO" id="GO:0004497">
    <property type="term" value="F:monooxygenase activity"/>
    <property type="evidence" value="ECO:0007669"/>
    <property type="project" value="UniProtKB-KW"/>
</dbReference>
<evidence type="ECO:0000256" key="11">
    <source>
        <dbReference type="ARBA" id="ARBA00023033"/>
    </source>
</evidence>
<comment type="subcellular location">
    <subcellularLocation>
        <location evidence="2">Membrane</location>
    </subcellularLocation>
</comment>
<evidence type="ECO:0008006" key="16">
    <source>
        <dbReference type="Google" id="ProtNLM"/>
    </source>
</evidence>
<keyword evidence="10 13" id="KW-0408">Iron</keyword>
<keyword evidence="11" id="KW-0503">Monooxygenase</keyword>
<dbReference type="CDD" id="cd11069">
    <property type="entry name" value="CYP_FUM15-like"/>
    <property type="match status" value="1"/>
</dbReference>
<evidence type="ECO:0000256" key="3">
    <source>
        <dbReference type="ARBA" id="ARBA00004721"/>
    </source>
</evidence>